<organism evidence="1 2">
    <name type="scientific">Roseicella aquatilis</name>
    <dbReference type="NCBI Taxonomy" id="2527868"/>
    <lineage>
        <taxon>Bacteria</taxon>
        <taxon>Pseudomonadati</taxon>
        <taxon>Pseudomonadota</taxon>
        <taxon>Alphaproteobacteria</taxon>
        <taxon>Acetobacterales</taxon>
        <taxon>Roseomonadaceae</taxon>
        <taxon>Roseicella</taxon>
    </lineage>
</organism>
<dbReference type="Proteomes" id="UP000295023">
    <property type="component" value="Unassembled WGS sequence"/>
</dbReference>
<name>A0A4R4DS01_9PROT</name>
<dbReference type="OrthoDB" id="9811054at2"/>
<proteinExistence type="predicted"/>
<gene>
    <name evidence="1" type="ORF">EXY23_06620</name>
</gene>
<dbReference type="Pfam" id="PF06233">
    <property type="entry name" value="Usg"/>
    <property type="match status" value="1"/>
</dbReference>
<reference evidence="1 2" key="1">
    <citation type="submission" date="2019-03" db="EMBL/GenBank/DDBJ databases">
        <title>Paracraurococcus aquatilis NE82 genome sequence.</title>
        <authorList>
            <person name="Zhao Y."/>
            <person name="Du Z."/>
        </authorList>
    </citation>
    <scope>NUCLEOTIDE SEQUENCE [LARGE SCALE GENOMIC DNA]</scope>
    <source>
        <strain evidence="1 2">NE82</strain>
    </source>
</reference>
<dbReference type="InterPro" id="IPR009354">
    <property type="entry name" value="Usg"/>
</dbReference>
<keyword evidence="2" id="KW-1185">Reference proteome</keyword>
<evidence type="ECO:0008006" key="3">
    <source>
        <dbReference type="Google" id="ProtNLM"/>
    </source>
</evidence>
<evidence type="ECO:0000313" key="1">
    <source>
        <dbReference type="EMBL" id="TCZ64318.1"/>
    </source>
</evidence>
<dbReference type="EMBL" id="SKBM01000005">
    <property type="protein sequence ID" value="TCZ64318.1"/>
    <property type="molecule type" value="Genomic_DNA"/>
</dbReference>
<evidence type="ECO:0000313" key="2">
    <source>
        <dbReference type="Proteomes" id="UP000295023"/>
    </source>
</evidence>
<protein>
    <recommendedName>
        <fullName evidence="3">Usg-like family protein</fullName>
    </recommendedName>
</protein>
<accession>A0A4R4DS01</accession>
<dbReference type="AlphaFoldDB" id="A0A4R4DS01"/>
<comment type="caution">
    <text evidence="1">The sequence shown here is derived from an EMBL/GenBank/DDBJ whole genome shotgun (WGS) entry which is preliminary data.</text>
</comment>
<sequence length="151" mass="17163">MPRRRQGIAALSGRECQQTDSKAFCCAQPGTPWQALILGPGGKAPVRSATTDRTDQERITGVLQEIESFVRVPDWRLTTAEILYHMPDHPGVLQTFVWQKLDRAPVFPELTRFLEFWRREIEGPLHSVRVASSALIRPAELRYANGQFLLH</sequence>